<proteinExistence type="predicted"/>
<dbReference type="Proteomes" id="UP001419268">
    <property type="component" value="Unassembled WGS sequence"/>
</dbReference>
<protein>
    <submittedName>
        <fullName evidence="1">Uncharacterized protein</fullName>
    </submittedName>
</protein>
<organism evidence="1 2">
    <name type="scientific">Stephania cephalantha</name>
    <dbReference type="NCBI Taxonomy" id="152367"/>
    <lineage>
        <taxon>Eukaryota</taxon>
        <taxon>Viridiplantae</taxon>
        <taxon>Streptophyta</taxon>
        <taxon>Embryophyta</taxon>
        <taxon>Tracheophyta</taxon>
        <taxon>Spermatophyta</taxon>
        <taxon>Magnoliopsida</taxon>
        <taxon>Ranunculales</taxon>
        <taxon>Menispermaceae</taxon>
        <taxon>Menispermoideae</taxon>
        <taxon>Cissampelideae</taxon>
        <taxon>Stephania</taxon>
    </lineage>
</organism>
<evidence type="ECO:0000313" key="1">
    <source>
        <dbReference type="EMBL" id="KAK9119711.1"/>
    </source>
</evidence>
<accession>A0AAP0NXA0</accession>
<comment type="caution">
    <text evidence="1">The sequence shown here is derived from an EMBL/GenBank/DDBJ whole genome shotgun (WGS) entry which is preliminary data.</text>
</comment>
<sequence>MPDLRHACAGLHLMEQIVFREDFGNEAHGPHLNEYRFDRGVASISKCYIYQTLKFEDDVDEMK</sequence>
<name>A0AAP0NXA0_9MAGN</name>
<keyword evidence="2" id="KW-1185">Reference proteome</keyword>
<dbReference type="EMBL" id="JBBNAG010000007">
    <property type="protein sequence ID" value="KAK9119711.1"/>
    <property type="molecule type" value="Genomic_DNA"/>
</dbReference>
<reference evidence="1 2" key="1">
    <citation type="submission" date="2024-01" db="EMBL/GenBank/DDBJ databases">
        <title>Genome assemblies of Stephania.</title>
        <authorList>
            <person name="Yang L."/>
        </authorList>
    </citation>
    <scope>NUCLEOTIDE SEQUENCE [LARGE SCALE GENOMIC DNA]</scope>
    <source>
        <strain evidence="1">JXDWG</strain>
        <tissue evidence="1">Leaf</tissue>
    </source>
</reference>
<gene>
    <name evidence="1" type="ORF">Scep_017804</name>
</gene>
<evidence type="ECO:0000313" key="2">
    <source>
        <dbReference type="Proteomes" id="UP001419268"/>
    </source>
</evidence>
<dbReference type="AlphaFoldDB" id="A0AAP0NXA0"/>